<comment type="caution">
    <text evidence="7">The sequence shown here is derived from an EMBL/GenBank/DDBJ whole genome shotgun (WGS) entry which is preliminary data.</text>
</comment>
<keyword evidence="7" id="KW-0482">Metalloprotease</keyword>
<keyword evidence="7" id="KW-0645">Protease</keyword>
<keyword evidence="7" id="KW-0378">Hydrolase</keyword>
<dbReference type="GO" id="GO:0008237">
    <property type="term" value="F:metallopeptidase activity"/>
    <property type="evidence" value="ECO:0007669"/>
    <property type="project" value="UniProtKB-KW"/>
</dbReference>
<keyword evidence="2 6" id="KW-0812">Transmembrane</keyword>
<reference evidence="8" key="1">
    <citation type="submission" date="2017-05" db="EMBL/GenBank/DDBJ databases">
        <authorList>
            <person name="Lin X."/>
        </authorList>
    </citation>
    <scope>NUCLEOTIDE SEQUENCE [LARGE SCALE GENOMIC DNA]</scope>
    <source>
        <strain evidence="8">JLT2012</strain>
    </source>
</reference>
<feature type="transmembrane region" description="Helical" evidence="6">
    <location>
        <begin position="29"/>
        <end position="51"/>
    </location>
</feature>
<dbReference type="AlphaFoldDB" id="A0A219B7C6"/>
<dbReference type="PANTHER" id="PTHR30168">
    <property type="entry name" value="PUTATIVE MEMBRANE PROTEIN YPFJ"/>
    <property type="match status" value="1"/>
</dbReference>
<evidence type="ECO:0000256" key="6">
    <source>
        <dbReference type="SAM" id="Phobius"/>
    </source>
</evidence>
<dbReference type="InterPro" id="IPR007343">
    <property type="entry name" value="Uncharacterised_pept_Zn_put"/>
</dbReference>
<accession>A0A219B7C6</accession>
<feature type="region of interest" description="Disordered" evidence="5">
    <location>
        <begin position="1"/>
        <end position="20"/>
    </location>
</feature>
<sequence>MVQWRGRRESRNVGYKSSGRRSAGIPLPIGKGGLSLGTLAILVVAALIFGVNPLALLGGGNPPAGGGSVPQSAETNSADACDMSDINAFVCVMLADTETVWDEEFAEASADYPEPMLYFYDGYAQTSGCGAAQAAVGPFYCPPEKAIYIDTSFFQQLEDMGGSGDFAAAYVVAHEVGHHVQTVSGLSQRIRTAQQGLPTAEANELQVRMELQADCYAGVFANENSEYLDHGDIGEAVAAANAIGDDTLQRNAGRRPVPDSFTHGTSAQRQQWFLTGYETGDPASCDTFGARL</sequence>
<gene>
    <name evidence="7" type="ORF">B5C34_12900</name>
</gene>
<evidence type="ECO:0000313" key="8">
    <source>
        <dbReference type="Proteomes" id="UP000198462"/>
    </source>
</evidence>
<feature type="compositionally biased region" description="Basic and acidic residues" evidence="5">
    <location>
        <begin position="1"/>
        <end position="11"/>
    </location>
</feature>
<dbReference type="RefSeq" id="WP_088712969.1">
    <property type="nucleotide sequence ID" value="NZ_NFZT01000001.1"/>
</dbReference>
<organism evidence="7 8">
    <name type="scientific">Pacificimonas flava</name>
    <dbReference type="NCBI Taxonomy" id="1234595"/>
    <lineage>
        <taxon>Bacteria</taxon>
        <taxon>Pseudomonadati</taxon>
        <taxon>Pseudomonadota</taxon>
        <taxon>Alphaproteobacteria</taxon>
        <taxon>Sphingomonadales</taxon>
        <taxon>Sphingosinicellaceae</taxon>
        <taxon>Pacificimonas</taxon>
    </lineage>
</organism>
<dbReference type="OrthoDB" id="9774900at2"/>
<name>A0A219B7C6_9SPHN</name>
<dbReference type="Pfam" id="PF04228">
    <property type="entry name" value="Zn_peptidase"/>
    <property type="match status" value="1"/>
</dbReference>
<dbReference type="GO" id="GO:0016020">
    <property type="term" value="C:membrane"/>
    <property type="evidence" value="ECO:0007669"/>
    <property type="project" value="UniProtKB-SubCell"/>
</dbReference>
<evidence type="ECO:0000256" key="3">
    <source>
        <dbReference type="ARBA" id="ARBA00022989"/>
    </source>
</evidence>
<proteinExistence type="predicted"/>
<protein>
    <submittedName>
        <fullName evidence="7">Zinc metalloprotease</fullName>
    </submittedName>
</protein>
<keyword evidence="8" id="KW-1185">Reference proteome</keyword>
<evidence type="ECO:0000313" key="7">
    <source>
        <dbReference type="EMBL" id="OWV34267.1"/>
    </source>
</evidence>
<evidence type="ECO:0000256" key="1">
    <source>
        <dbReference type="ARBA" id="ARBA00004167"/>
    </source>
</evidence>
<evidence type="ECO:0000256" key="2">
    <source>
        <dbReference type="ARBA" id="ARBA00022692"/>
    </source>
</evidence>
<dbReference type="EMBL" id="NFZT01000001">
    <property type="protein sequence ID" value="OWV34267.1"/>
    <property type="molecule type" value="Genomic_DNA"/>
</dbReference>
<keyword evidence="3 6" id="KW-1133">Transmembrane helix</keyword>
<dbReference type="Proteomes" id="UP000198462">
    <property type="component" value="Unassembled WGS sequence"/>
</dbReference>
<comment type="subcellular location">
    <subcellularLocation>
        <location evidence="1">Membrane</location>
        <topology evidence="1">Single-pass membrane protein</topology>
    </subcellularLocation>
</comment>
<keyword evidence="4 6" id="KW-0472">Membrane</keyword>
<evidence type="ECO:0000256" key="4">
    <source>
        <dbReference type="ARBA" id="ARBA00023136"/>
    </source>
</evidence>
<dbReference type="GO" id="GO:0006508">
    <property type="term" value="P:proteolysis"/>
    <property type="evidence" value="ECO:0007669"/>
    <property type="project" value="UniProtKB-KW"/>
</dbReference>
<dbReference type="PANTHER" id="PTHR30168:SF0">
    <property type="entry name" value="INNER MEMBRANE PROTEIN"/>
    <property type="match status" value="1"/>
</dbReference>
<evidence type="ECO:0000256" key="5">
    <source>
        <dbReference type="SAM" id="MobiDB-lite"/>
    </source>
</evidence>